<proteinExistence type="predicted"/>
<comment type="caution">
    <text evidence="1">The sequence shown here is derived from an EMBL/GenBank/DDBJ whole genome shotgun (WGS) entry which is preliminary data.</text>
</comment>
<gene>
    <name evidence="1" type="ORF">CEXT_257121</name>
</gene>
<evidence type="ECO:0000313" key="1">
    <source>
        <dbReference type="EMBL" id="GIY90305.1"/>
    </source>
</evidence>
<dbReference type="EMBL" id="BPLR01017310">
    <property type="protein sequence ID" value="GIY90305.1"/>
    <property type="molecule type" value="Genomic_DNA"/>
</dbReference>
<name>A0AAV4X802_CAEEX</name>
<dbReference type="AlphaFoldDB" id="A0AAV4X802"/>
<protein>
    <submittedName>
        <fullName evidence="1">Uncharacterized protein</fullName>
    </submittedName>
</protein>
<organism evidence="1 2">
    <name type="scientific">Caerostris extrusa</name>
    <name type="common">Bark spider</name>
    <name type="synonym">Caerostris bankana</name>
    <dbReference type="NCBI Taxonomy" id="172846"/>
    <lineage>
        <taxon>Eukaryota</taxon>
        <taxon>Metazoa</taxon>
        <taxon>Ecdysozoa</taxon>
        <taxon>Arthropoda</taxon>
        <taxon>Chelicerata</taxon>
        <taxon>Arachnida</taxon>
        <taxon>Araneae</taxon>
        <taxon>Araneomorphae</taxon>
        <taxon>Entelegynae</taxon>
        <taxon>Araneoidea</taxon>
        <taxon>Araneidae</taxon>
        <taxon>Caerostris</taxon>
    </lineage>
</organism>
<dbReference type="Proteomes" id="UP001054945">
    <property type="component" value="Unassembled WGS sequence"/>
</dbReference>
<sequence>MSNHLCKLFLQIKYIPAMCMNTGLMCRGGHLARGLSGTHPLFPTRRTAPCDNYVGGNTFLPNKSQVENACDLFGSSPPPPPADFVLCDGGSIFSIKGLCNL</sequence>
<evidence type="ECO:0000313" key="2">
    <source>
        <dbReference type="Proteomes" id="UP001054945"/>
    </source>
</evidence>
<keyword evidence="2" id="KW-1185">Reference proteome</keyword>
<accession>A0AAV4X802</accession>
<reference evidence="1 2" key="1">
    <citation type="submission" date="2021-06" db="EMBL/GenBank/DDBJ databases">
        <title>Caerostris extrusa draft genome.</title>
        <authorList>
            <person name="Kono N."/>
            <person name="Arakawa K."/>
        </authorList>
    </citation>
    <scope>NUCLEOTIDE SEQUENCE [LARGE SCALE GENOMIC DNA]</scope>
</reference>